<dbReference type="RefSeq" id="WP_167054167.1">
    <property type="nucleotide sequence ID" value="NZ_JAAOZR010000006.1"/>
</dbReference>
<evidence type="ECO:0000313" key="2">
    <source>
        <dbReference type="Proteomes" id="UP001519344"/>
    </source>
</evidence>
<gene>
    <name evidence="1" type="ORF">J2Z65_000943</name>
</gene>
<name>A0ABS4HTA3_9BACL</name>
<dbReference type="Proteomes" id="UP001519344">
    <property type="component" value="Unassembled WGS sequence"/>
</dbReference>
<comment type="caution">
    <text evidence="1">The sequence shown here is derived from an EMBL/GenBank/DDBJ whole genome shotgun (WGS) entry which is preliminary data.</text>
</comment>
<dbReference type="EMBL" id="JAGGKV010000002">
    <property type="protein sequence ID" value="MBP1961745.1"/>
    <property type="molecule type" value="Genomic_DNA"/>
</dbReference>
<evidence type="ECO:0000313" key="1">
    <source>
        <dbReference type="EMBL" id="MBP1961745.1"/>
    </source>
</evidence>
<proteinExistence type="predicted"/>
<protein>
    <submittedName>
        <fullName evidence="1">Uncharacterized protein</fullName>
    </submittedName>
</protein>
<sequence>MSLDSYQFANLGAHEHLLEDLRRLESRMKEELGSDVTLIAYEQGAKENNNK</sequence>
<keyword evidence="2" id="KW-1185">Reference proteome</keyword>
<organism evidence="1 2">
    <name type="scientific">Paenibacillus aceris</name>
    <dbReference type="NCBI Taxonomy" id="869555"/>
    <lineage>
        <taxon>Bacteria</taxon>
        <taxon>Bacillati</taxon>
        <taxon>Bacillota</taxon>
        <taxon>Bacilli</taxon>
        <taxon>Bacillales</taxon>
        <taxon>Paenibacillaceae</taxon>
        <taxon>Paenibacillus</taxon>
    </lineage>
</organism>
<reference evidence="1 2" key="1">
    <citation type="submission" date="2021-03" db="EMBL/GenBank/DDBJ databases">
        <title>Genomic Encyclopedia of Type Strains, Phase IV (KMG-IV): sequencing the most valuable type-strain genomes for metagenomic binning, comparative biology and taxonomic classification.</title>
        <authorList>
            <person name="Goeker M."/>
        </authorList>
    </citation>
    <scope>NUCLEOTIDE SEQUENCE [LARGE SCALE GENOMIC DNA]</scope>
    <source>
        <strain evidence="1 2">DSM 24950</strain>
    </source>
</reference>
<accession>A0ABS4HTA3</accession>